<keyword evidence="6" id="KW-0482">Metalloprotease</keyword>
<proteinExistence type="inferred from homology"/>
<evidence type="ECO:0000313" key="8">
    <source>
        <dbReference type="EMBL" id="CAA9532098.1"/>
    </source>
</evidence>
<comment type="similarity">
    <text evidence="2">Belongs to the peptidase M14 family.</text>
</comment>
<evidence type="ECO:0000256" key="5">
    <source>
        <dbReference type="ARBA" id="ARBA00022833"/>
    </source>
</evidence>
<reference evidence="8" key="1">
    <citation type="submission" date="2020-02" db="EMBL/GenBank/DDBJ databases">
        <authorList>
            <person name="Meier V. D."/>
        </authorList>
    </citation>
    <scope>NUCLEOTIDE SEQUENCE</scope>
    <source>
        <strain evidence="8">AVDCRST_MAG73</strain>
    </source>
</reference>
<dbReference type="SUPFAM" id="SSF52317">
    <property type="entry name" value="Class I glutamine amidotransferase-like"/>
    <property type="match status" value="1"/>
</dbReference>
<evidence type="ECO:0000256" key="2">
    <source>
        <dbReference type="ARBA" id="ARBA00005988"/>
    </source>
</evidence>
<sequence>MTAPIDTPSQRFGFAMGEERRLVRYPAMLAYFRDLAAASDRLHYEDLGPATLGQPLVLLTISHPRNLTRLDDLRRIQTELADPRCRDHSREELIADGRCVVLVTCAIHATEVGAAQMTPELVHRLVTATDSQTLRVLDEVVLLLVPSLNPDGMELVADWYERTLGTPHEGSPPPELYHPYTGHDNNRDWFMLTQVETRRMVERVHNRWRPQIVFDLHQMQPNGPRYVVPPFVDPYDPNVDPIVSSQVNVLGTALAAELIAQGKTGIATSIIFDAYSPSRAYQHYHGGVRILSEAASVRVATPIQLAADQLAEIRGFDPRRTTQNHPAPWPGGRWTLRDIVEHNLIATDAVLDHAARFRDRWVRNFALIQERSLARSAPYAFVVPPPETQRDPVAAIELLRVLRAGDVEVERAKAPFAAHGVEFPAGSYVIRMAQPFGGYAKTLMEIQHYPDLQLYPGGPPRPPYDITAHTLPLLLGVLAVRVEAPFAADLAPVAEIPLPRGGVLVPARSSSRSTCFLIGAESNAAAALVNRLVARGAEVHRSTRAFPYGDRLIEPGAFLVTNVPTAEVDRLARDLGVGVDALPALPAGDPRRLQQPRIGLYRSWRPNAIDEGWTRFVLEQYAFPFQTVRDQEIRQGHLRAQFDAIVLAQEGAREILDGNLLSEYPAEYAGGIGDLGAANLRRFVEEGGCLITLDSSCDVAIRHLPLPVTNVLEGVRADEFYSPGSLLRLLVDPSHPIGWGFEREVAAMFVSSPAFEVRPGTGTEAHVVAQYPLANQLLSGWILNPDRIAGRAAVLDIPVGRGRAILIGIRPQFRAQARATYRLLFNAIYCAGLER</sequence>
<dbReference type="GO" id="GO:0008270">
    <property type="term" value="F:zinc ion binding"/>
    <property type="evidence" value="ECO:0007669"/>
    <property type="project" value="InterPro"/>
</dbReference>
<comment type="cofactor">
    <cofactor evidence="1">
        <name>Zn(2+)</name>
        <dbReference type="ChEBI" id="CHEBI:29105"/>
    </cofactor>
</comment>
<evidence type="ECO:0000256" key="6">
    <source>
        <dbReference type="ARBA" id="ARBA00023049"/>
    </source>
</evidence>
<evidence type="ECO:0000259" key="7">
    <source>
        <dbReference type="Pfam" id="PF00246"/>
    </source>
</evidence>
<evidence type="ECO:0000256" key="4">
    <source>
        <dbReference type="ARBA" id="ARBA00022801"/>
    </source>
</evidence>
<accession>A0A6J4TUR2</accession>
<dbReference type="PANTHER" id="PTHR11705">
    <property type="entry name" value="PROTEASE FAMILY M14 CARBOXYPEPTIDASE A,B"/>
    <property type="match status" value="1"/>
</dbReference>
<organism evidence="8">
    <name type="scientific">uncultured Thermomicrobiales bacterium</name>
    <dbReference type="NCBI Taxonomy" id="1645740"/>
    <lineage>
        <taxon>Bacteria</taxon>
        <taxon>Pseudomonadati</taxon>
        <taxon>Thermomicrobiota</taxon>
        <taxon>Thermomicrobia</taxon>
        <taxon>Thermomicrobiales</taxon>
        <taxon>environmental samples</taxon>
    </lineage>
</organism>
<dbReference type="SUPFAM" id="SSF53187">
    <property type="entry name" value="Zn-dependent exopeptidases"/>
    <property type="match status" value="1"/>
</dbReference>
<evidence type="ECO:0000256" key="1">
    <source>
        <dbReference type="ARBA" id="ARBA00001947"/>
    </source>
</evidence>
<dbReference type="EMBL" id="CADCWE010000064">
    <property type="protein sequence ID" value="CAA9532098.1"/>
    <property type="molecule type" value="Genomic_DNA"/>
</dbReference>
<evidence type="ECO:0000256" key="3">
    <source>
        <dbReference type="ARBA" id="ARBA00022670"/>
    </source>
</evidence>
<dbReference type="AlphaFoldDB" id="A0A6J4TUR2"/>
<dbReference type="GO" id="GO:0004181">
    <property type="term" value="F:metallocarboxypeptidase activity"/>
    <property type="evidence" value="ECO:0007669"/>
    <property type="project" value="InterPro"/>
</dbReference>
<feature type="domain" description="Peptidase M14" evidence="7">
    <location>
        <begin position="28"/>
        <end position="190"/>
    </location>
</feature>
<dbReference type="Pfam" id="PF00246">
    <property type="entry name" value="Peptidase_M14"/>
    <property type="match status" value="1"/>
</dbReference>
<dbReference type="CDD" id="cd06240">
    <property type="entry name" value="M14-like"/>
    <property type="match status" value="1"/>
</dbReference>
<dbReference type="Gene3D" id="3.40.630.10">
    <property type="entry name" value="Zn peptidases"/>
    <property type="match status" value="1"/>
</dbReference>
<keyword evidence="4" id="KW-0378">Hydrolase</keyword>
<dbReference type="GO" id="GO:0005615">
    <property type="term" value="C:extracellular space"/>
    <property type="evidence" value="ECO:0007669"/>
    <property type="project" value="TreeGrafter"/>
</dbReference>
<keyword evidence="3" id="KW-0645">Protease</keyword>
<dbReference type="InterPro" id="IPR000834">
    <property type="entry name" value="Peptidase_M14"/>
</dbReference>
<gene>
    <name evidence="8" type="ORF">AVDCRST_MAG73-1058</name>
</gene>
<dbReference type="GO" id="GO:0006508">
    <property type="term" value="P:proteolysis"/>
    <property type="evidence" value="ECO:0007669"/>
    <property type="project" value="UniProtKB-KW"/>
</dbReference>
<protein>
    <recommendedName>
        <fullName evidence="7">Peptidase M14 domain-containing protein</fullName>
    </recommendedName>
</protein>
<dbReference type="PANTHER" id="PTHR11705:SF143">
    <property type="entry name" value="SLL0236 PROTEIN"/>
    <property type="match status" value="1"/>
</dbReference>
<dbReference type="InterPro" id="IPR029062">
    <property type="entry name" value="Class_I_gatase-like"/>
</dbReference>
<name>A0A6J4TUR2_9BACT</name>
<keyword evidence="5" id="KW-0862">Zinc</keyword>